<reference evidence="3" key="1">
    <citation type="journal article" date="2019" name="Int. J. Syst. Evol. Microbiol.">
        <title>The Global Catalogue of Microorganisms (GCM) 10K type strain sequencing project: providing services to taxonomists for standard genome sequencing and annotation.</title>
        <authorList>
            <consortium name="The Broad Institute Genomics Platform"/>
            <consortium name="The Broad Institute Genome Sequencing Center for Infectious Disease"/>
            <person name="Wu L."/>
            <person name="Ma J."/>
        </authorList>
    </citation>
    <scope>NUCLEOTIDE SEQUENCE [LARGE SCALE GENOMIC DNA]</scope>
    <source>
        <strain evidence="3">KCTC 23707</strain>
    </source>
</reference>
<feature type="domain" description="ABC-type transport auxiliary lipoprotein component" evidence="1">
    <location>
        <begin position="31"/>
        <end position="185"/>
    </location>
</feature>
<accession>A0ABW5DH42</accession>
<dbReference type="InterPro" id="IPR005586">
    <property type="entry name" value="ABC_trans_aux"/>
</dbReference>
<dbReference type="Pfam" id="PF03886">
    <property type="entry name" value="ABC_trans_aux"/>
    <property type="match status" value="1"/>
</dbReference>
<sequence length="192" mass="20434">MPGTLAASLLQGCAVIGLGPAPVDAFDITAPREVTAVRRYPRTQILVPQPTAIQILDGQDIAVRVGSSLQLLKGARWADRLPVLVQSRVIEAFQRSGSFGGVGRPGEGLAIDYQVSIDIRSFEISVEGGRQVARVDLFVRILNDRNGVVRASRDFRAVAPVGGEGSAGLVEALNRAFQQTAAEIVTWTTSSI</sequence>
<organism evidence="2 3">
    <name type="scientific">Chelativorans composti</name>
    <dbReference type="NCBI Taxonomy" id="768533"/>
    <lineage>
        <taxon>Bacteria</taxon>
        <taxon>Pseudomonadati</taxon>
        <taxon>Pseudomonadota</taxon>
        <taxon>Alphaproteobacteria</taxon>
        <taxon>Hyphomicrobiales</taxon>
        <taxon>Phyllobacteriaceae</taxon>
        <taxon>Chelativorans</taxon>
    </lineage>
</organism>
<proteinExistence type="predicted"/>
<dbReference type="SUPFAM" id="SSF159594">
    <property type="entry name" value="XCC0632-like"/>
    <property type="match status" value="1"/>
</dbReference>
<dbReference type="EMBL" id="JBHUIR010000038">
    <property type="protein sequence ID" value="MFD2260402.1"/>
    <property type="molecule type" value="Genomic_DNA"/>
</dbReference>
<keyword evidence="3" id="KW-1185">Reference proteome</keyword>
<evidence type="ECO:0000313" key="2">
    <source>
        <dbReference type="EMBL" id="MFD2260402.1"/>
    </source>
</evidence>
<gene>
    <name evidence="2" type="ORF">ACFSMZ_11580</name>
</gene>
<comment type="caution">
    <text evidence="2">The sequence shown here is derived from an EMBL/GenBank/DDBJ whole genome shotgun (WGS) entry which is preliminary data.</text>
</comment>
<keyword evidence="2" id="KW-0449">Lipoprotein</keyword>
<dbReference type="RefSeq" id="WP_378188561.1">
    <property type="nucleotide sequence ID" value="NZ_JBHUIR010000038.1"/>
</dbReference>
<dbReference type="Gene3D" id="3.40.50.10610">
    <property type="entry name" value="ABC-type transport auxiliary lipoprotein component"/>
    <property type="match status" value="1"/>
</dbReference>
<evidence type="ECO:0000259" key="1">
    <source>
        <dbReference type="Pfam" id="PF03886"/>
    </source>
</evidence>
<protein>
    <submittedName>
        <fullName evidence="2">ABC-type transport auxiliary lipoprotein family protein</fullName>
    </submittedName>
</protein>
<name>A0ABW5DH42_9HYPH</name>
<evidence type="ECO:0000313" key="3">
    <source>
        <dbReference type="Proteomes" id="UP001597373"/>
    </source>
</evidence>
<dbReference type="Proteomes" id="UP001597373">
    <property type="component" value="Unassembled WGS sequence"/>
</dbReference>